<dbReference type="AlphaFoldDB" id="A0A286RHZ1"/>
<sequence>MGHPPLRNGRGKQVAPTDGRAFLSGPPGACLANLDLNIDIEIPILTIVLGCLLLLVQILELPLPEVLRPEEKNQSE</sequence>
<evidence type="ECO:0000313" key="1">
    <source>
        <dbReference type="EMBL" id="ASV75590.1"/>
    </source>
</evidence>
<dbReference type="RefSeq" id="WP_095415606.1">
    <property type="nucleotide sequence ID" value="NZ_CP018477.1"/>
</dbReference>
<accession>A0A286RHZ1</accession>
<dbReference type="EMBL" id="CP018477">
    <property type="protein sequence ID" value="ASV75590.1"/>
    <property type="molecule type" value="Genomic_DNA"/>
</dbReference>
<proteinExistence type="predicted"/>
<dbReference type="KEGG" id="ttf:THTE_2988"/>
<reference evidence="1 2" key="1">
    <citation type="journal article" name="Front. Microbiol.">
        <title>Sugar Metabolism of the First Thermophilic Planctomycete Thermogutta terrifontis: Comparative Genomic and Transcriptomic Approaches.</title>
        <authorList>
            <person name="Elcheninov A.G."/>
            <person name="Menzel P."/>
            <person name="Gudbergsdottir S.R."/>
            <person name="Slesarev A.I."/>
            <person name="Kadnikov V.V."/>
            <person name="Krogh A."/>
            <person name="Bonch-Osmolovskaya E.A."/>
            <person name="Peng X."/>
            <person name="Kublanov I.V."/>
        </authorList>
    </citation>
    <scope>NUCLEOTIDE SEQUENCE [LARGE SCALE GENOMIC DNA]</scope>
    <source>
        <strain evidence="1 2">R1</strain>
    </source>
</reference>
<organism evidence="1 2">
    <name type="scientific">Thermogutta terrifontis</name>
    <dbReference type="NCBI Taxonomy" id="1331910"/>
    <lineage>
        <taxon>Bacteria</taxon>
        <taxon>Pseudomonadati</taxon>
        <taxon>Planctomycetota</taxon>
        <taxon>Planctomycetia</taxon>
        <taxon>Pirellulales</taxon>
        <taxon>Thermoguttaceae</taxon>
        <taxon>Thermogutta</taxon>
    </lineage>
</organism>
<protein>
    <submittedName>
        <fullName evidence="1">Uncharacterized protein</fullName>
    </submittedName>
</protein>
<evidence type="ECO:0000313" key="2">
    <source>
        <dbReference type="Proteomes" id="UP000215086"/>
    </source>
</evidence>
<gene>
    <name evidence="1" type="ORF">THTE_2988</name>
</gene>
<dbReference type="Proteomes" id="UP000215086">
    <property type="component" value="Chromosome"/>
</dbReference>
<name>A0A286RHZ1_9BACT</name>
<keyword evidence="2" id="KW-1185">Reference proteome</keyword>